<feature type="domain" description="BD-FAE-like" evidence="2">
    <location>
        <begin position="58"/>
        <end position="250"/>
    </location>
</feature>
<evidence type="ECO:0000259" key="2">
    <source>
        <dbReference type="Pfam" id="PF20434"/>
    </source>
</evidence>
<dbReference type="AlphaFoldDB" id="F2IE92"/>
<accession>F2IE92</accession>
<dbReference type="InterPro" id="IPR029058">
    <property type="entry name" value="AB_hydrolase_fold"/>
</dbReference>
<dbReference type="KEGG" id="fte:Fluta_0402"/>
<name>F2IE92_FLUTR</name>
<evidence type="ECO:0000313" key="3">
    <source>
        <dbReference type="EMBL" id="AEA42410.1"/>
    </source>
</evidence>
<proteinExistence type="predicted"/>
<dbReference type="EMBL" id="CP002542">
    <property type="protein sequence ID" value="AEA42410.1"/>
    <property type="molecule type" value="Genomic_DNA"/>
</dbReference>
<keyword evidence="4" id="KW-1185">Reference proteome</keyword>
<dbReference type="InterPro" id="IPR050300">
    <property type="entry name" value="GDXG_lipolytic_enzyme"/>
</dbReference>
<keyword evidence="1" id="KW-0378">Hydrolase</keyword>
<evidence type="ECO:0000313" key="4">
    <source>
        <dbReference type="Proteomes" id="UP000007463"/>
    </source>
</evidence>
<dbReference type="STRING" id="755732.Fluta_0402"/>
<dbReference type="InterPro" id="IPR049492">
    <property type="entry name" value="BD-FAE-like_dom"/>
</dbReference>
<evidence type="ECO:0000256" key="1">
    <source>
        <dbReference type="ARBA" id="ARBA00022801"/>
    </source>
</evidence>
<dbReference type="Proteomes" id="UP000007463">
    <property type="component" value="Chromosome"/>
</dbReference>
<dbReference type="HOGENOM" id="CLU_012494_4_0_10"/>
<gene>
    <name evidence="3" type="ordered locus">Fluta_0402</name>
</gene>
<organism evidence="3 4">
    <name type="scientific">Fluviicola taffensis (strain DSM 16823 / NCIMB 13979 / RW262)</name>
    <dbReference type="NCBI Taxonomy" id="755732"/>
    <lineage>
        <taxon>Bacteria</taxon>
        <taxon>Pseudomonadati</taxon>
        <taxon>Bacteroidota</taxon>
        <taxon>Flavobacteriia</taxon>
        <taxon>Flavobacteriales</taxon>
        <taxon>Crocinitomicaceae</taxon>
        <taxon>Fluviicola</taxon>
    </lineage>
</organism>
<dbReference type="Gene3D" id="3.40.50.1820">
    <property type="entry name" value="alpha/beta hydrolase"/>
    <property type="match status" value="1"/>
</dbReference>
<dbReference type="GO" id="GO:0016787">
    <property type="term" value="F:hydrolase activity"/>
    <property type="evidence" value="ECO:0007669"/>
    <property type="project" value="UniProtKB-KW"/>
</dbReference>
<dbReference type="OrthoDB" id="9777975at2"/>
<dbReference type="PANTHER" id="PTHR48081">
    <property type="entry name" value="AB HYDROLASE SUPERFAMILY PROTEIN C4A8.06C"/>
    <property type="match status" value="1"/>
</dbReference>
<protein>
    <submittedName>
        <fullName evidence="3">Putative lipase</fullName>
    </submittedName>
</protein>
<dbReference type="RefSeq" id="WP_013685184.1">
    <property type="nucleotide sequence ID" value="NC_015321.1"/>
</dbReference>
<dbReference type="SUPFAM" id="SSF53474">
    <property type="entry name" value="alpha/beta-Hydrolases"/>
    <property type="match status" value="1"/>
</dbReference>
<dbReference type="eggNOG" id="COG0657">
    <property type="taxonomic scope" value="Bacteria"/>
</dbReference>
<dbReference type="Pfam" id="PF20434">
    <property type="entry name" value="BD-FAE"/>
    <property type="match status" value="1"/>
</dbReference>
<reference evidence="4" key="2">
    <citation type="submission" date="2011-02" db="EMBL/GenBank/DDBJ databases">
        <title>The complete genome of Fluviicola taffensis DSM 16823.</title>
        <authorList>
            <consortium name="US DOE Joint Genome Institute (JGI-PGF)"/>
            <person name="Lucas S."/>
            <person name="Copeland A."/>
            <person name="Lapidus A."/>
            <person name="Bruce D."/>
            <person name="Goodwin L."/>
            <person name="Pitluck S."/>
            <person name="Kyrpides N."/>
            <person name="Mavromatis K."/>
            <person name="Ivanova N."/>
            <person name="Mikhailova N."/>
            <person name="Pagani I."/>
            <person name="Chertkov O."/>
            <person name="Detter J.C."/>
            <person name="Han C."/>
            <person name="Tapia R."/>
            <person name="Land M."/>
            <person name="Hauser L."/>
            <person name="Markowitz V."/>
            <person name="Cheng J.-F."/>
            <person name="Hugenholtz P."/>
            <person name="Woyke T."/>
            <person name="Wu D."/>
            <person name="Tindall B."/>
            <person name="Pomrenke H.G."/>
            <person name="Brambilla E."/>
            <person name="Klenk H.-P."/>
            <person name="Eisen J.A."/>
        </authorList>
    </citation>
    <scope>NUCLEOTIDE SEQUENCE [LARGE SCALE GENOMIC DNA]</scope>
    <source>
        <strain evidence="4">DSM 16823 / RW262 / RW262</strain>
    </source>
</reference>
<dbReference type="PANTHER" id="PTHR48081:SF13">
    <property type="entry name" value="ALPHA_BETA HYDROLASE"/>
    <property type="match status" value="1"/>
</dbReference>
<reference evidence="3 4" key="1">
    <citation type="journal article" date="2011" name="Stand. Genomic Sci.">
        <title>Complete genome sequence of the gliding freshwater bacterium Fluviicola taffensis type strain (RW262).</title>
        <authorList>
            <person name="Woyke T."/>
            <person name="Chertkov O."/>
            <person name="Lapidus A."/>
            <person name="Nolan M."/>
            <person name="Lucas S."/>
            <person name="Del Rio T.G."/>
            <person name="Tice H."/>
            <person name="Cheng J.F."/>
            <person name="Tapia R."/>
            <person name="Han C."/>
            <person name="Goodwin L."/>
            <person name="Pitluck S."/>
            <person name="Liolios K."/>
            <person name="Pagani I."/>
            <person name="Ivanova N."/>
            <person name="Huntemann M."/>
            <person name="Mavromatis K."/>
            <person name="Mikhailova N."/>
            <person name="Pati A."/>
            <person name="Chen A."/>
            <person name="Palaniappan K."/>
            <person name="Land M."/>
            <person name="Hauser L."/>
            <person name="Brambilla E.M."/>
            <person name="Rohde M."/>
            <person name="Mwirichia R."/>
            <person name="Sikorski J."/>
            <person name="Tindall B.J."/>
            <person name="Goker M."/>
            <person name="Bristow J."/>
            <person name="Eisen J.A."/>
            <person name="Markowitz V."/>
            <person name="Hugenholtz P."/>
            <person name="Klenk H.P."/>
            <person name="Kyrpides N.C."/>
        </authorList>
    </citation>
    <scope>NUCLEOTIDE SEQUENCE [LARGE SCALE GENOMIC DNA]</scope>
    <source>
        <strain evidence="4">DSM 16823 / RW262 / RW262</strain>
    </source>
</reference>
<sequence precursor="true">MTHLNFNLLKKGALPLFCLLILFTAACKKKKPAETTYDVTQAHNLTNISYGSDNYQKMDIYLPANRNSSTKVFVLIHGGGWGAGDKADFTEMLNSLKVYYPNHAIININYRLATQASPAFPKQIDDIQLALNEISLPKYSVSSNFFLFGASAGGHLSLLYAYGYDPNHHVKGICNTVGPADFTDPNYLNNPIFAPSYGILISGGTQNSSLIQAVSPALRVTASAPPTLSFYGELDPLVPATQMDRLHNALDSLGVYNEKTMYQGAGHGDWNPTQANDYVAKMVLFVNAYFP</sequence>